<name>Q0J5S9_ORYSJ</name>
<reference evidence="2" key="1">
    <citation type="submission" date="2002-01" db="EMBL/GenBank/DDBJ databases">
        <title>Oryza sativa nipponbare(GA3) genomic DNA, chromosome 8, PAC clone:P0453D01.</title>
        <authorList>
            <person name="Sasaki T."/>
            <person name="Matsumoto T."/>
            <person name="Yamamoto K."/>
        </authorList>
    </citation>
    <scope>NUCLEOTIDE SEQUENCE</scope>
</reference>
<sequence length="159" mass="16149">MGGSQRWWRGRGSGEGVFPSPPSLRSGWEACSGGASEGAAAGWEESDGGGAAAASLPSPPLPLSDLDGRPVAVTRQWERPWDGRSPTAVSVPSPPLPLSDPDGKGSGGASEGAAAGWEETAACGFDENSSSTVASATSNVTSNDDRQRRCLHAENAVRS</sequence>
<dbReference type="Proteomes" id="UP000000763">
    <property type="component" value="Chromosome 8"/>
</dbReference>
<proteinExistence type="predicted"/>
<feature type="region of interest" description="Disordered" evidence="1">
    <location>
        <begin position="1"/>
        <end position="159"/>
    </location>
</feature>
<dbReference type="EMBL" id="AP004691">
    <property type="protein sequence ID" value="BAC98598.1"/>
    <property type="molecule type" value="Genomic_DNA"/>
</dbReference>
<feature type="compositionally biased region" description="Basic and acidic residues" evidence="1">
    <location>
        <begin position="143"/>
        <end position="159"/>
    </location>
</feature>
<reference evidence="4" key="6">
    <citation type="journal article" date="2008" name="Nucleic Acids Res.">
        <title>The rice annotation project database (RAP-DB): 2008 update.</title>
        <authorList>
            <consortium name="The rice annotation project (RAP)"/>
        </authorList>
    </citation>
    <scope>GENOME REANNOTATION</scope>
    <source>
        <strain evidence="4">cv. Nipponbare</strain>
    </source>
</reference>
<dbReference type="AlphaFoldDB" id="Q0J5S9"/>
<feature type="compositionally biased region" description="Low complexity" evidence="1">
    <location>
        <begin position="111"/>
        <end position="142"/>
    </location>
</feature>
<protein>
    <submittedName>
        <fullName evidence="3">Os08g0406700 protein</fullName>
    </submittedName>
</protein>
<evidence type="ECO:0000313" key="3">
    <source>
        <dbReference type="EMBL" id="BAF23686.1"/>
    </source>
</evidence>
<evidence type="ECO:0000256" key="1">
    <source>
        <dbReference type="SAM" id="MobiDB-lite"/>
    </source>
</evidence>
<evidence type="ECO:0000313" key="4">
    <source>
        <dbReference type="Proteomes" id="UP000000763"/>
    </source>
</evidence>
<dbReference type="Gramene" id="Os08t0406700-01">
    <property type="protein sequence ID" value="Os08t0406700-01"/>
    <property type="gene ID" value="Os08g0406700"/>
</dbReference>
<reference evidence="3" key="7">
    <citation type="submission" date="2012-08" db="EMBL/GenBank/DDBJ databases">
        <title>Oryza sativa nipponbare(GA3) genomic DNA, chromosome 8.</title>
        <authorList>
            <consortium name="IRGSP(International Rice Genome Sequencing Project)"/>
        </authorList>
    </citation>
    <scope>NUCLEOTIDE SEQUENCE</scope>
</reference>
<feature type="compositionally biased region" description="Low complexity" evidence="1">
    <location>
        <begin position="26"/>
        <end position="43"/>
    </location>
</feature>
<dbReference type="EMBL" id="AP008214">
    <property type="protein sequence ID" value="BAF23686.1"/>
    <property type="molecule type" value="Genomic_DNA"/>
</dbReference>
<reference evidence="3" key="5">
    <citation type="journal article" date="2008" name="Nucleic Acids Res.">
        <title>The Rice Annotation Project Database (RAP-DB): 2008 update.</title>
        <authorList>
            <consortium name="The Rice Annotation Project (RAP)"/>
            <person name="Tanaka T."/>
            <person name="Antonio B.A."/>
            <person name="Kikuchi S."/>
            <person name="Matsumoto T."/>
            <person name="Nagamura Y."/>
            <person name="Numa H."/>
            <person name="Sakai H."/>
            <person name="Wu J."/>
            <person name="Itoh T."/>
            <person name="Sasaki T."/>
            <person name="Aono R."/>
            <person name="Fujii Y."/>
            <person name="Habara T."/>
            <person name="Harada E."/>
            <person name="Kanno M."/>
            <person name="Kawahara Y."/>
            <person name="Kawashima H."/>
            <person name="Kubooka H."/>
            <person name="Matsuya A."/>
            <person name="Nakaoka H."/>
            <person name="Saichi N."/>
            <person name="Sanbonmatsu R."/>
            <person name="Sato Y."/>
            <person name="Shinso Y."/>
            <person name="Suzuki M."/>
            <person name="Takeda J."/>
            <person name="Tanino M."/>
            <person name="Todokoro F."/>
            <person name="Yamaguchi K."/>
            <person name="Yamamoto N."/>
            <person name="Yamasaki C."/>
            <person name="Imanishi T."/>
            <person name="Okido T."/>
            <person name="Tada M."/>
            <person name="Ikeo K."/>
            <person name="Tateno Y."/>
            <person name="Gojobori T."/>
            <person name="Lin Y.C."/>
            <person name="Wei F.J."/>
            <person name="Hsing Y.I."/>
            <person name="Zhao Q."/>
            <person name="Han B."/>
            <person name="Kramer M.R."/>
            <person name="McCombie R.W."/>
            <person name="Lonsdale D."/>
            <person name="O'Donovan C.C."/>
            <person name="Whitfield E.J."/>
            <person name="Apweiler R."/>
            <person name="Koyanagi K.O."/>
            <person name="Khurana J.P."/>
            <person name="Raghuvanshi S."/>
            <person name="Singh N.K."/>
            <person name="Tyagi A.K."/>
            <person name="Haberer G."/>
            <person name="Fujisawa M."/>
            <person name="Hosokawa S."/>
            <person name="Ito Y."/>
            <person name="Ikawa H."/>
            <person name="Shibata M."/>
            <person name="Yamamoto M."/>
            <person name="Bruskiewich R.M."/>
            <person name="Hoen D.R."/>
            <person name="Bureau TE."/>
            <person name="Namiki N."/>
            <person name="Ohyanagi H."/>
            <person name="Sakai Y."/>
            <person name="Nobushima S."/>
            <person name="Sakata K."/>
            <person name="Barrero R.A."/>
            <person name="Sato Y."/>
            <person name="Souvorov A."/>
            <person name="Smith-White B."/>
            <person name="Tatusova T."/>
            <person name="An S."/>
            <person name="An G."/>
            <person name="OOta S."/>
            <person name="Fuks G."/>
            <person name="Messing J."/>
            <person name="Christie K.R."/>
            <person name="Lieberherr D."/>
            <person name="Kim H."/>
            <person name="Zuccolo A."/>
            <person name="Wing R.A."/>
            <person name="Nobuta K."/>
            <person name="Green P.J."/>
            <person name="Lu C."/>
            <person name="Meyers BC."/>
            <person name="Chaparro C."/>
            <person name="Piegu B."/>
            <person name="Panaud O."/>
            <person name="Echeverria M."/>
        </authorList>
    </citation>
    <scope>NUCLEOTIDE SEQUENCE</scope>
</reference>
<reference evidence="3" key="3">
    <citation type="journal article" date="2006" name="Nucleic Acids Res.">
        <title>The Rice Annotation Project Database (RAP-DB): hub for Oryza sativa ssp. japonica genome information.</title>
        <authorList>
            <person name="Ohyanagi H."/>
            <person name="Tanaka T."/>
            <person name="Sakai H."/>
            <person name="Shigemoto Y."/>
            <person name="Yamaguchi K."/>
            <person name="Habara T."/>
            <person name="Fujii Y."/>
            <person name="Antonio B.A."/>
            <person name="Nagamura Y."/>
            <person name="Imanishi T."/>
            <person name="Ikeo K."/>
            <person name="Itoh T."/>
            <person name="Gojobori T."/>
            <person name="Sasaki T."/>
        </authorList>
    </citation>
    <scope>NUCLEOTIDE SEQUENCE</scope>
</reference>
<gene>
    <name evidence="3" type="ordered locus">Os08g0406700</name>
    <name evidence="2" type="ORF">P0453D01.10</name>
</gene>
<reference evidence="3" key="8">
    <citation type="submission" date="2012-08" db="EMBL/GenBank/DDBJ databases">
        <title>The Second Rice Annotation Project Meeting (RAP2).</title>
        <authorList>
            <consortium name="The Rice Annotation Project (RAP)"/>
        </authorList>
    </citation>
    <scope>NUCLEOTIDE SEQUENCE</scope>
</reference>
<organism evidence="3 4">
    <name type="scientific">Oryza sativa subsp. japonica</name>
    <name type="common">Rice</name>
    <dbReference type="NCBI Taxonomy" id="39947"/>
    <lineage>
        <taxon>Eukaryota</taxon>
        <taxon>Viridiplantae</taxon>
        <taxon>Streptophyta</taxon>
        <taxon>Embryophyta</taxon>
        <taxon>Tracheophyta</taxon>
        <taxon>Spermatophyta</taxon>
        <taxon>Magnoliopsida</taxon>
        <taxon>Liliopsida</taxon>
        <taxon>Poales</taxon>
        <taxon>Poaceae</taxon>
        <taxon>BOP clade</taxon>
        <taxon>Oryzoideae</taxon>
        <taxon>Oryzeae</taxon>
        <taxon>Oryzinae</taxon>
        <taxon>Oryza</taxon>
        <taxon>Oryza sativa</taxon>
    </lineage>
</organism>
<dbReference type="KEGG" id="dosa:Os08g0406700"/>
<reference evidence="3" key="4">
    <citation type="journal article" date="2007" name="Genome Res.">
        <title>Curated Genome Annotation of Oryza sativa ssp. japonica and Comparative Genome Analysis with Arabidopsis thaliana.</title>
        <authorList>
            <consortium name="The Rice Annotation Project (RAP)"/>
            <person name="Itoh T."/>
            <person name="Tanaka T."/>
            <person name="Barrero R.A."/>
            <person name="Yamasaki C."/>
            <person name="Fujii Y."/>
            <person name="Hilton P.B."/>
            <person name="Antonio B.A."/>
            <person name="Aono H."/>
            <person name="Apweiler R."/>
            <person name="Bruskiewich R."/>
            <person name="Bureau T."/>
            <person name="Burr F."/>
            <person name="Costa de Oliveira A."/>
            <person name="Fuks G."/>
            <person name="Habara T."/>
            <person name="Haberer G."/>
            <person name="Han B."/>
            <person name="Harada E."/>
            <person name="Hiraki A.T."/>
            <person name="Hirochika H."/>
            <person name="Hoen D."/>
            <person name="Hokari H."/>
            <person name="Hosokawa S."/>
            <person name="Hsing Y."/>
            <person name="Ikawa H."/>
            <person name="Ikeo K."/>
            <person name="Imanishi T."/>
            <person name="Ito Y."/>
            <person name="Jaiswal P."/>
            <person name="Kanno M."/>
            <person name="Kawahara Y."/>
            <person name="Kawamura T."/>
            <person name="Kawashima H."/>
            <person name="Khurana J.P."/>
            <person name="Kikuchi S."/>
            <person name="Komatsu S."/>
            <person name="Koyanagi K.O."/>
            <person name="Kubooka H."/>
            <person name="Lieberherr D."/>
            <person name="Lin Y.C."/>
            <person name="Lonsdale D."/>
            <person name="Matsumoto T."/>
            <person name="Matsuya A."/>
            <person name="McCombie W.R."/>
            <person name="Messing J."/>
            <person name="Miyao A."/>
            <person name="Mulder N."/>
            <person name="Nagamura Y."/>
            <person name="Nam J."/>
            <person name="Namiki N."/>
            <person name="Numa H."/>
            <person name="Nurimoto S."/>
            <person name="O'donovan C."/>
            <person name="Ohyanagi H."/>
            <person name="Okido T."/>
            <person name="Oota S."/>
            <person name="Osato N."/>
            <person name="Palmer L.E."/>
            <person name="Quetier F."/>
            <person name="Raghuvanshi S."/>
            <person name="Saichi N."/>
            <person name="Sakai H."/>
            <person name="Sakai Y."/>
            <person name="Sakata K."/>
            <person name="Sakurai T."/>
            <person name="Sato F."/>
            <person name="Sato Y."/>
            <person name="Schoof H."/>
            <person name="Seki M."/>
            <person name="Shibata M."/>
            <person name="Shimizu Y."/>
            <person name="Shinozaki K."/>
            <person name="Shinso Y."/>
            <person name="Singh N.K."/>
            <person name="Smith-White B."/>
            <person name="Takeda J."/>
            <person name="Tanino M."/>
            <person name="Tatusova T."/>
            <person name="Thongjuea S."/>
            <person name="Todokoro F."/>
            <person name="Tsugane M."/>
            <person name="Tyagi A.K."/>
            <person name="Vanavichit A."/>
            <person name="Wang A."/>
            <person name="Wing R.A."/>
            <person name="Yamaguchi K."/>
            <person name="Yamamoto M."/>
            <person name="Yamamoto N."/>
            <person name="Yu Y."/>
            <person name="Zhang H."/>
            <person name="Zhao Q."/>
            <person name="Higo K."/>
            <person name="Burr B."/>
            <person name="Gojobori T."/>
            <person name="Sasaki T."/>
        </authorList>
    </citation>
    <scope>NUCLEOTIDE SEQUENCE</scope>
</reference>
<evidence type="ECO:0000313" key="2">
    <source>
        <dbReference type="EMBL" id="BAC98598.1"/>
    </source>
</evidence>
<reference evidence="3 4" key="2">
    <citation type="journal article" date="2005" name="Nature">
        <title>The map-based sequence of the rice genome.</title>
        <authorList>
            <consortium name="International rice genome sequencing project (IRGSP)"/>
            <person name="Matsumoto T."/>
            <person name="Wu J."/>
            <person name="Kanamori H."/>
            <person name="Katayose Y."/>
            <person name="Fujisawa M."/>
            <person name="Namiki N."/>
            <person name="Mizuno H."/>
            <person name="Yamamoto K."/>
            <person name="Antonio B.A."/>
            <person name="Baba T."/>
            <person name="Sakata K."/>
            <person name="Nagamura Y."/>
            <person name="Aoki H."/>
            <person name="Arikawa K."/>
            <person name="Arita K."/>
            <person name="Bito T."/>
            <person name="Chiden Y."/>
            <person name="Fujitsuka N."/>
            <person name="Fukunaka R."/>
            <person name="Hamada M."/>
            <person name="Harada C."/>
            <person name="Hayashi A."/>
            <person name="Hijishita S."/>
            <person name="Honda M."/>
            <person name="Hosokawa S."/>
            <person name="Ichikawa Y."/>
            <person name="Idonuma A."/>
            <person name="Iijima M."/>
            <person name="Ikeda M."/>
            <person name="Ikeno M."/>
            <person name="Ito K."/>
            <person name="Ito S."/>
            <person name="Ito T."/>
            <person name="Ito Y."/>
            <person name="Ito Y."/>
            <person name="Iwabuchi A."/>
            <person name="Kamiya K."/>
            <person name="Karasawa W."/>
            <person name="Kurita K."/>
            <person name="Katagiri S."/>
            <person name="Kikuta A."/>
            <person name="Kobayashi H."/>
            <person name="Kobayashi N."/>
            <person name="Machita K."/>
            <person name="Maehara T."/>
            <person name="Masukawa M."/>
            <person name="Mizubayashi T."/>
            <person name="Mukai Y."/>
            <person name="Nagasaki H."/>
            <person name="Nagata Y."/>
            <person name="Naito S."/>
            <person name="Nakashima M."/>
            <person name="Nakama Y."/>
            <person name="Nakamichi Y."/>
            <person name="Nakamura M."/>
            <person name="Meguro A."/>
            <person name="Negishi M."/>
            <person name="Ohta I."/>
            <person name="Ohta T."/>
            <person name="Okamoto M."/>
            <person name="Ono N."/>
            <person name="Saji S."/>
            <person name="Sakaguchi M."/>
            <person name="Sakai K."/>
            <person name="Shibata M."/>
            <person name="Shimokawa T."/>
            <person name="Song J."/>
            <person name="Takazaki Y."/>
            <person name="Terasawa K."/>
            <person name="Tsugane M."/>
            <person name="Tsuji K."/>
            <person name="Ueda S."/>
            <person name="Waki K."/>
            <person name="Yamagata H."/>
            <person name="Yamamoto M."/>
            <person name="Yamamoto S."/>
            <person name="Yamane H."/>
            <person name="Yoshiki S."/>
            <person name="Yoshihara R."/>
            <person name="Yukawa K."/>
            <person name="Zhong H."/>
            <person name="Yano M."/>
            <person name="Yuan Q."/>
            <person name="Ouyang S."/>
            <person name="Liu J."/>
            <person name="Jones K.M."/>
            <person name="Gansberger K."/>
            <person name="Moffat K."/>
            <person name="Hill J."/>
            <person name="Bera J."/>
            <person name="Fadrosh D."/>
            <person name="Jin S."/>
            <person name="Johri S."/>
            <person name="Kim M."/>
            <person name="Overton L."/>
            <person name="Reardon M."/>
            <person name="Tsitrin T."/>
            <person name="Vuong H."/>
            <person name="Weaver B."/>
            <person name="Ciecko A."/>
            <person name="Tallon L."/>
            <person name="Jackson J."/>
            <person name="Pai G."/>
            <person name="Aken S.V."/>
            <person name="Utterback T."/>
            <person name="Reidmuller S."/>
            <person name="Feldblyum T."/>
            <person name="Hsiao J."/>
            <person name="Zismann V."/>
            <person name="Iobst S."/>
            <person name="de Vazeille A.R."/>
            <person name="Buell C.R."/>
            <person name="Ying K."/>
            <person name="Li Y."/>
            <person name="Lu T."/>
            <person name="Huang Y."/>
            <person name="Zhao Q."/>
            <person name="Feng Q."/>
            <person name="Zhang L."/>
            <person name="Zhu J."/>
            <person name="Weng Q."/>
            <person name="Mu J."/>
            <person name="Lu Y."/>
            <person name="Fan D."/>
            <person name="Liu Y."/>
            <person name="Guan J."/>
            <person name="Zhang Y."/>
            <person name="Yu S."/>
            <person name="Liu X."/>
            <person name="Zhang Y."/>
            <person name="Hong G."/>
            <person name="Han B."/>
            <person name="Choisne N."/>
            <person name="Demange N."/>
            <person name="Orjeda G."/>
            <person name="Samain S."/>
            <person name="Cattolico L."/>
            <person name="Pelletier E."/>
            <person name="Couloux A."/>
            <person name="Segurens B."/>
            <person name="Wincker P."/>
            <person name="D'Hont A."/>
            <person name="Scarpelli C."/>
            <person name="Weissenbach J."/>
            <person name="Salanoubat M."/>
            <person name="Quetier F."/>
            <person name="Yu Y."/>
            <person name="Kim H.R."/>
            <person name="Rambo T."/>
            <person name="Currie J."/>
            <person name="Collura K."/>
            <person name="Luo M."/>
            <person name="Yang T."/>
            <person name="Ammiraju J.S.S."/>
            <person name="Engler F."/>
            <person name="Soderlund C."/>
            <person name="Wing R.A."/>
            <person name="Palmer L.E."/>
            <person name="de la Bastide M."/>
            <person name="Spiegel L."/>
            <person name="Nascimento L."/>
            <person name="Zutavern T."/>
            <person name="O'Shaughnessy A."/>
            <person name="Dike S."/>
            <person name="Dedhia N."/>
            <person name="Preston R."/>
            <person name="Balija V."/>
            <person name="McCombie W.R."/>
            <person name="Chow T."/>
            <person name="Chen H."/>
            <person name="Chung M."/>
            <person name="Chen C."/>
            <person name="Shaw J."/>
            <person name="Wu H."/>
            <person name="Hsiao K."/>
            <person name="Chao Y."/>
            <person name="Chu M."/>
            <person name="Cheng C."/>
            <person name="Hour A."/>
            <person name="Lee P."/>
            <person name="Lin S."/>
            <person name="Lin Y."/>
            <person name="Liou J."/>
            <person name="Liu S."/>
            <person name="Hsing Y."/>
            <person name="Raghuvanshi S."/>
            <person name="Mohanty A."/>
            <person name="Bharti A.K."/>
            <person name="Gaur A."/>
            <person name="Gupta V."/>
            <person name="Kumar D."/>
            <person name="Ravi V."/>
            <person name="Vij S."/>
            <person name="Kapur A."/>
            <person name="Khurana P."/>
            <person name="Khurana P."/>
            <person name="Khurana J.P."/>
            <person name="Tyagi A.K."/>
            <person name="Gaikwad K."/>
            <person name="Singh A."/>
            <person name="Dalal V."/>
            <person name="Srivastava S."/>
            <person name="Dixit A."/>
            <person name="Pal A.K."/>
            <person name="Ghazi I.A."/>
            <person name="Yadav M."/>
            <person name="Pandit A."/>
            <person name="Bhargava A."/>
            <person name="Sureshbabu K."/>
            <person name="Batra K."/>
            <person name="Sharma T.R."/>
            <person name="Mohapatra T."/>
            <person name="Singh N.K."/>
            <person name="Messing J."/>
            <person name="Nelson A.B."/>
            <person name="Fuks G."/>
            <person name="Kavchok S."/>
            <person name="Keizer G."/>
            <person name="Linton E."/>
            <person name="Llaca V."/>
            <person name="Song R."/>
            <person name="Tanyolac B."/>
            <person name="Young S."/>
            <person name="Ho-Il K."/>
            <person name="Hahn J.H."/>
            <person name="Sangsakoo G."/>
            <person name="Vanavichit A."/>
            <person name="de Mattos Luiz.A.T."/>
            <person name="Zimmer P.D."/>
            <person name="Malone G."/>
            <person name="Dellagostin O."/>
            <person name="de Oliveira A.C."/>
            <person name="Bevan M."/>
            <person name="Bancroft I."/>
            <person name="Minx P."/>
            <person name="Cordum H."/>
            <person name="Wilson R."/>
            <person name="Cheng Z."/>
            <person name="Jin W."/>
            <person name="Jiang J."/>
            <person name="Leong S.A."/>
            <person name="Iwama H."/>
            <person name="Gojobori T."/>
            <person name="Itoh T."/>
            <person name="Niimura Y."/>
            <person name="Fujii Y."/>
            <person name="Habara T."/>
            <person name="Sakai H."/>
            <person name="Sato Y."/>
            <person name="Wilson G."/>
            <person name="Kumar K."/>
            <person name="McCouch S."/>
            <person name="Juretic N."/>
            <person name="Hoen D."/>
            <person name="Wright S."/>
            <person name="Bruskiewich R."/>
            <person name="Bureau T."/>
            <person name="Miyao A."/>
            <person name="Hirochika H."/>
            <person name="Nishikawa T."/>
            <person name="Kadowaki K."/>
            <person name="Sugiura M."/>
            <person name="Burr B."/>
            <person name="Sasaki T."/>
        </authorList>
    </citation>
    <scope>NUCLEOTIDE SEQUENCE [LARGE SCALE GENOMIC DNA]</scope>
    <source>
        <strain evidence="4">cv. Nipponbare</strain>
    </source>
</reference>
<accession>Q0J5S9</accession>